<dbReference type="EMBL" id="CAJJDP010000144">
    <property type="protein sequence ID" value="CAD8208292.1"/>
    <property type="molecule type" value="Genomic_DNA"/>
</dbReference>
<evidence type="ECO:0000313" key="2">
    <source>
        <dbReference type="Proteomes" id="UP000683925"/>
    </source>
</evidence>
<dbReference type="OrthoDB" id="1552at2759"/>
<dbReference type="Proteomes" id="UP000683925">
    <property type="component" value="Unassembled WGS sequence"/>
</dbReference>
<dbReference type="AlphaFoldDB" id="A0A8S1Y8V2"/>
<proteinExistence type="predicted"/>
<protein>
    <submittedName>
        <fullName evidence="1">Uncharacterized protein</fullName>
    </submittedName>
</protein>
<keyword evidence="2" id="KW-1185">Reference proteome</keyword>
<evidence type="ECO:0000313" key="1">
    <source>
        <dbReference type="EMBL" id="CAD8208292.1"/>
    </source>
</evidence>
<organism evidence="1 2">
    <name type="scientific">Paramecium octaurelia</name>
    <dbReference type="NCBI Taxonomy" id="43137"/>
    <lineage>
        <taxon>Eukaryota</taxon>
        <taxon>Sar</taxon>
        <taxon>Alveolata</taxon>
        <taxon>Ciliophora</taxon>
        <taxon>Intramacronucleata</taxon>
        <taxon>Oligohymenophorea</taxon>
        <taxon>Peniculida</taxon>
        <taxon>Parameciidae</taxon>
        <taxon>Paramecium</taxon>
    </lineage>
</organism>
<sequence>MILINILGGIMKCNIIAEVIIKAIQLLDQLEPMQILYSF</sequence>
<gene>
    <name evidence="1" type="ORF">POCTA_138.1.T1430167</name>
</gene>
<accession>A0A8S1Y8V2</accession>
<comment type="caution">
    <text evidence="1">The sequence shown here is derived from an EMBL/GenBank/DDBJ whole genome shotgun (WGS) entry which is preliminary data.</text>
</comment>
<name>A0A8S1Y8V2_PAROT</name>
<reference evidence="1" key="1">
    <citation type="submission" date="2021-01" db="EMBL/GenBank/DDBJ databases">
        <authorList>
            <consortium name="Genoscope - CEA"/>
            <person name="William W."/>
        </authorList>
    </citation>
    <scope>NUCLEOTIDE SEQUENCE</scope>
</reference>